<dbReference type="InterPro" id="IPR012341">
    <property type="entry name" value="6hp_glycosidase-like_sf"/>
</dbReference>
<dbReference type="InterPro" id="IPR052566">
    <property type="entry name" value="Non-lysos_glucosylceramidase"/>
</dbReference>
<dbReference type="InterPro" id="IPR008928">
    <property type="entry name" value="6-hairpin_glycosidase_sf"/>
</dbReference>
<evidence type="ECO:0000313" key="3">
    <source>
        <dbReference type="EMBL" id="AOZ46896.1"/>
    </source>
</evidence>
<dbReference type="Pfam" id="PF12215">
    <property type="entry name" value="Glyco_hydr_116N"/>
    <property type="match status" value="1"/>
</dbReference>
<name>A0ABM6FL51_9ACTN</name>
<dbReference type="PANTHER" id="PTHR12654">
    <property type="entry name" value="BILE ACID BETA-GLUCOSIDASE-RELATED"/>
    <property type="match status" value="1"/>
</dbReference>
<proteinExistence type="predicted"/>
<dbReference type="EMBL" id="CP015970">
    <property type="protein sequence ID" value="AOZ46896.1"/>
    <property type="molecule type" value="Genomic_DNA"/>
</dbReference>
<dbReference type="Pfam" id="PF04685">
    <property type="entry name" value="DUF608"/>
    <property type="match status" value="1"/>
</dbReference>
<dbReference type="RefSeq" id="WP_071001104.1">
    <property type="nucleotide sequence ID" value="NZ_CP015970.1"/>
</dbReference>
<dbReference type="Gene3D" id="1.50.10.10">
    <property type="match status" value="1"/>
</dbReference>
<reference evidence="3 4" key="1">
    <citation type="journal article" date="2016" name="Plant Dis.">
        <title>Improved production of propionic acid using genome shuffling.</title>
        <authorList>
            <person name="Luna-Flores C.H."/>
            <person name="Palfreyman R.W."/>
            <person name="Kromer J.O."/>
            <person name="Nielsen L.K."/>
            <person name="Marcellin E."/>
        </authorList>
    </citation>
    <scope>NUCLEOTIDE SEQUENCE [LARGE SCALE GENOMIC DNA]</scope>
    <source>
        <strain evidence="3 4">F3E8</strain>
    </source>
</reference>
<feature type="domain" description="Glycosyl-hydrolase family 116 catalytic region" evidence="1">
    <location>
        <begin position="491"/>
        <end position="761"/>
    </location>
</feature>
<dbReference type="SUPFAM" id="SSF48208">
    <property type="entry name" value="Six-hairpin glycosidases"/>
    <property type="match status" value="1"/>
</dbReference>
<evidence type="ECO:0000259" key="2">
    <source>
        <dbReference type="Pfam" id="PF12215"/>
    </source>
</evidence>
<dbReference type="InterPro" id="IPR006775">
    <property type="entry name" value="GH116_catalytic"/>
</dbReference>
<accession>A0ABM6FL51</accession>
<dbReference type="Proteomes" id="UP000178666">
    <property type="component" value="Chromosome"/>
</dbReference>
<sequence>MPLGGIDTGCLAIGSDGGLRQWQIHHVGNHQGDLPGSLFALRVQRGEPTVSRTVMLQQDREAAPARRDIPGGRAPLVTDDLVPDWQRNLLARFGGVKSSEMTATYPVARIHQDSGLGIDVDLTAWNPMLPGDAEASGVPCALFEFQLTNTSLSSAQCWLAGSLQNGVGLDLSATPRGVRAPGYGGNTNTLEREPGWTRLMMDGHGCDPSHDSAGQMALMCEGHADALTQFQDPAELFDFLDRLPGWEHPGPVAALPSLPSDAPSVSGSWVGPSPAGQTWLGALSRKVVLGPADSDSRSTSVRFAICWSFPNRYVTWPNFGPDRPEYGATRFWLGCHYTKAWPDARHVADAIPQMWDRWWKETTAWTDTLEAMPATAELREHLAAQAVVPRTPTCFRDHEGRFFGFEGVLGASTAMWTGKVGFSCPLNCTHVWNYAQAASALWPELEASMRDTEFDVMQAPDGSLPHRVIAPVWLDQLWNVDIGGPEHPALDGMLGTILKTYRELRRGAVDLDWLHRRWVGICGLMDHIHDRWDPQDSGLLTGEQPSTHDISLYGANMFMGSLWLAALRAAEEMAALVWDTNRRTAWQTMFDRSSAAYDTALFQDGYYVQRPDQDHGTDDDFGDGCLSDQLIGQWWAHVLDLGHILPADHVRSALRAVVSNNLLPADETTHIQRAYAVRGEEGLVMCSWPHGGRPAHPTRYCDEVWTGCEYEVAALCLAEGLSDEAHRILDAMWHRHDGRIRNPYNEIECGDHYVRSMAGWSVLELGGAPRWDAVTGSLHVAATGSWPILTGTGWGVCVTEGGTVNVTCHHGVLPIRQVIWDQGQVETARSLPAGTTVTLTRGEDR</sequence>
<evidence type="ECO:0000259" key="1">
    <source>
        <dbReference type="Pfam" id="PF04685"/>
    </source>
</evidence>
<evidence type="ECO:0000313" key="4">
    <source>
        <dbReference type="Proteomes" id="UP000178666"/>
    </source>
</evidence>
<keyword evidence="4" id="KW-1185">Reference proteome</keyword>
<dbReference type="InterPro" id="IPR024462">
    <property type="entry name" value="GH116_N"/>
</dbReference>
<organism evidence="3 4">
    <name type="scientific">Acidipropionibacterium acidipropionici</name>
    <dbReference type="NCBI Taxonomy" id="1748"/>
    <lineage>
        <taxon>Bacteria</taxon>
        <taxon>Bacillati</taxon>
        <taxon>Actinomycetota</taxon>
        <taxon>Actinomycetes</taxon>
        <taxon>Propionibacteriales</taxon>
        <taxon>Propionibacteriaceae</taxon>
        <taxon>Acidipropionibacterium</taxon>
    </lineage>
</organism>
<feature type="domain" description="Glycosyl-hydrolase family 116 N-terminal" evidence="2">
    <location>
        <begin position="1"/>
        <end position="358"/>
    </location>
</feature>
<gene>
    <name evidence="3" type="ORF">A8L58_09520</name>
</gene>
<protein>
    <recommendedName>
        <fullName evidence="5">Bile acid beta-glucosidase</fullName>
    </recommendedName>
</protein>
<dbReference type="PANTHER" id="PTHR12654:SF4">
    <property type="entry name" value="PB1 DOMAIN-CONTAINING PROTEIN"/>
    <property type="match status" value="1"/>
</dbReference>
<evidence type="ECO:0008006" key="5">
    <source>
        <dbReference type="Google" id="ProtNLM"/>
    </source>
</evidence>